<gene>
    <name evidence="2" type="ORF">GGX14DRAFT_623759</name>
</gene>
<dbReference type="AlphaFoldDB" id="A0AAD6YHY5"/>
<keyword evidence="3" id="KW-1185">Reference proteome</keyword>
<protein>
    <submittedName>
        <fullName evidence="2">Uncharacterized protein</fullName>
    </submittedName>
</protein>
<feature type="compositionally biased region" description="Basic and acidic residues" evidence="1">
    <location>
        <begin position="383"/>
        <end position="416"/>
    </location>
</feature>
<sequence length="585" mass="64449">MTGSLMSRDWNFAYSGALTFSVWSTLREARRVIFVVPVSNRSGASDWKCLGVQPIPDYTTKRLTIGMVGAVAAFHFGIVGIPQGASSHLPLPGYHLHWVKGLASQGTALTDEQAAQSISVGLEGRGIWIVPSCELPCSNEMAVDPFLLSSLVTKTLRKYTKEKADGHRDKKVGFAISNSNHFRKHILPQDDHKCVLTGEVESVQASHIIDRYIGSSIFGGVLEEIWRLAEMYDCCVPAILQTQLQSKDLLFADIRITPPPFYPGEFALVDQSFNGETLSPSLHVAKDIYTAHATYPPSGLILWFNIASSMNLCAFPVCGGLAQSTTVPLGHETILYARKAGEQNSDGPRFAPRCFRFYLTMCLKFMPNHTKSYIRQMVATASDGREQDKEEDRSLQMDLDRQDKPPSGDRQSDLANDRQLPGQYDSYGEHDHNISFFRIAGCFFVALLALIVEYFALTVEHLGLFFFEGRPSIGGGIPASTSNTSNLSAGTNLTLVNSHPNQDIIKDVCHWPVIDDIDEATSKEAKEAAKAQILSIFPHLKVQDSSLAELQNYHQTRVLEAALLIHLRAYLAGNSATPQLTPSIG</sequence>
<feature type="region of interest" description="Disordered" evidence="1">
    <location>
        <begin position="380"/>
        <end position="422"/>
    </location>
</feature>
<organism evidence="2 3">
    <name type="scientific">Mycena pura</name>
    <dbReference type="NCBI Taxonomy" id="153505"/>
    <lineage>
        <taxon>Eukaryota</taxon>
        <taxon>Fungi</taxon>
        <taxon>Dikarya</taxon>
        <taxon>Basidiomycota</taxon>
        <taxon>Agaricomycotina</taxon>
        <taxon>Agaricomycetes</taxon>
        <taxon>Agaricomycetidae</taxon>
        <taxon>Agaricales</taxon>
        <taxon>Marasmiineae</taxon>
        <taxon>Mycenaceae</taxon>
        <taxon>Mycena</taxon>
    </lineage>
</organism>
<name>A0AAD6YHY5_9AGAR</name>
<evidence type="ECO:0000256" key="1">
    <source>
        <dbReference type="SAM" id="MobiDB-lite"/>
    </source>
</evidence>
<proteinExistence type="predicted"/>
<reference evidence="2" key="1">
    <citation type="submission" date="2023-03" db="EMBL/GenBank/DDBJ databases">
        <title>Massive genome expansion in bonnet fungi (Mycena s.s.) driven by repeated elements and novel gene families across ecological guilds.</title>
        <authorList>
            <consortium name="Lawrence Berkeley National Laboratory"/>
            <person name="Harder C.B."/>
            <person name="Miyauchi S."/>
            <person name="Viragh M."/>
            <person name="Kuo A."/>
            <person name="Thoen E."/>
            <person name="Andreopoulos B."/>
            <person name="Lu D."/>
            <person name="Skrede I."/>
            <person name="Drula E."/>
            <person name="Henrissat B."/>
            <person name="Morin E."/>
            <person name="Kohler A."/>
            <person name="Barry K."/>
            <person name="LaButti K."/>
            <person name="Morin E."/>
            <person name="Salamov A."/>
            <person name="Lipzen A."/>
            <person name="Mereny Z."/>
            <person name="Hegedus B."/>
            <person name="Baldrian P."/>
            <person name="Stursova M."/>
            <person name="Weitz H."/>
            <person name="Taylor A."/>
            <person name="Grigoriev I.V."/>
            <person name="Nagy L.G."/>
            <person name="Martin F."/>
            <person name="Kauserud H."/>
        </authorList>
    </citation>
    <scope>NUCLEOTIDE SEQUENCE</scope>
    <source>
        <strain evidence="2">9144</strain>
    </source>
</reference>
<evidence type="ECO:0000313" key="3">
    <source>
        <dbReference type="Proteomes" id="UP001219525"/>
    </source>
</evidence>
<comment type="caution">
    <text evidence="2">The sequence shown here is derived from an EMBL/GenBank/DDBJ whole genome shotgun (WGS) entry which is preliminary data.</text>
</comment>
<dbReference type="EMBL" id="JARJCW010000026">
    <property type="protein sequence ID" value="KAJ7211185.1"/>
    <property type="molecule type" value="Genomic_DNA"/>
</dbReference>
<accession>A0AAD6YHY5</accession>
<dbReference type="Proteomes" id="UP001219525">
    <property type="component" value="Unassembled WGS sequence"/>
</dbReference>
<evidence type="ECO:0000313" key="2">
    <source>
        <dbReference type="EMBL" id="KAJ7211185.1"/>
    </source>
</evidence>